<evidence type="ECO:0000313" key="4">
    <source>
        <dbReference type="Proteomes" id="UP000182114"/>
    </source>
</evidence>
<sequence>MQYDSNTIIFVSVIKLNKMDQLLQSVKIAINNKIYLKDPESSELGKKIIEHSILLIHDIGFEKFTFKKLGELIKSNESSIYRYFENKHKLLLYLASWYWGWLEYQLVFSTNSIGDPSEKLKKAIEVLAKTIEQDSHFSHINEVVLSKIVINEYSKSYLTKEVDEENKDGYFIIYKRLILRLSSMIQNVNPDYGYSSSLASTILEGSLHQFFLKDHFPTLTDCHDPKSPTNYFLELVFKTLAPTTNG</sequence>
<evidence type="ECO:0000259" key="2">
    <source>
        <dbReference type="Pfam" id="PF00440"/>
    </source>
</evidence>
<gene>
    <name evidence="3" type="ORF">SAMN04487992_105236</name>
</gene>
<dbReference type="GO" id="GO:0003677">
    <property type="term" value="F:DNA binding"/>
    <property type="evidence" value="ECO:0007669"/>
    <property type="project" value="UniProtKB-KW"/>
</dbReference>
<reference evidence="4" key="1">
    <citation type="submission" date="2016-10" db="EMBL/GenBank/DDBJ databases">
        <authorList>
            <person name="Varghese N."/>
            <person name="Submissions S."/>
        </authorList>
    </citation>
    <scope>NUCLEOTIDE SEQUENCE [LARGE SCALE GENOMIC DNA]</scope>
    <source>
        <strain evidence="4">DSM 24729</strain>
    </source>
</reference>
<dbReference type="SUPFAM" id="SSF46689">
    <property type="entry name" value="Homeodomain-like"/>
    <property type="match status" value="1"/>
</dbReference>
<dbReference type="InterPro" id="IPR009057">
    <property type="entry name" value="Homeodomain-like_sf"/>
</dbReference>
<evidence type="ECO:0000313" key="3">
    <source>
        <dbReference type="EMBL" id="SDE94700.1"/>
    </source>
</evidence>
<dbReference type="Pfam" id="PF00440">
    <property type="entry name" value="TetR_N"/>
    <property type="match status" value="1"/>
</dbReference>
<dbReference type="Proteomes" id="UP000182114">
    <property type="component" value="Unassembled WGS sequence"/>
</dbReference>
<dbReference type="AlphaFoldDB" id="A0A1G7H2Q0"/>
<organism evidence="3 4">
    <name type="scientific">Cellulophaga baltica</name>
    <dbReference type="NCBI Taxonomy" id="76594"/>
    <lineage>
        <taxon>Bacteria</taxon>
        <taxon>Pseudomonadati</taxon>
        <taxon>Bacteroidota</taxon>
        <taxon>Flavobacteriia</taxon>
        <taxon>Flavobacteriales</taxon>
        <taxon>Flavobacteriaceae</taxon>
        <taxon>Cellulophaga</taxon>
    </lineage>
</organism>
<dbReference type="Gene3D" id="1.10.357.10">
    <property type="entry name" value="Tetracycline Repressor, domain 2"/>
    <property type="match status" value="1"/>
</dbReference>
<feature type="domain" description="HTH tetR-type" evidence="2">
    <location>
        <begin position="49"/>
        <end position="93"/>
    </location>
</feature>
<dbReference type="EMBL" id="FNBD01000005">
    <property type="protein sequence ID" value="SDE94700.1"/>
    <property type="molecule type" value="Genomic_DNA"/>
</dbReference>
<keyword evidence="1" id="KW-0238">DNA-binding</keyword>
<keyword evidence="4" id="KW-1185">Reference proteome</keyword>
<accession>A0A1G7H2Q0</accession>
<proteinExistence type="predicted"/>
<name>A0A1G7H2Q0_9FLAO</name>
<dbReference type="eggNOG" id="COG1309">
    <property type="taxonomic scope" value="Bacteria"/>
</dbReference>
<dbReference type="InterPro" id="IPR001647">
    <property type="entry name" value="HTH_TetR"/>
</dbReference>
<protein>
    <submittedName>
        <fullName evidence="3">Transcriptional regulator, TetR family</fullName>
    </submittedName>
</protein>
<evidence type="ECO:0000256" key="1">
    <source>
        <dbReference type="ARBA" id="ARBA00023125"/>
    </source>
</evidence>